<keyword evidence="5" id="KW-0547">Nucleotide-binding</keyword>
<dbReference type="Pfam" id="PF00931">
    <property type="entry name" value="NB-ARC"/>
    <property type="match status" value="1"/>
</dbReference>
<protein>
    <recommendedName>
        <fullName evidence="7">AAA+ ATPase domain-containing protein</fullName>
    </recommendedName>
</protein>
<reference evidence="8 9" key="1">
    <citation type="journal article" date="2021" name="bioRxiv">
        <title>Chromosome-scale and haplotype-resolved genome assembly of a tetraploid potato cultivar.</title>
        <authorList>
            <person name="Sun H."/>
            <person name="Jiao W.-B."/>
            <person name="Krause K."/>
            <person name="Campoy J.A."/>
            <person name="Goel M."/>
            <person name="Folz-Donahue K."/>
            <person name="Kukat C."/>
            <person name="Huettel B."/>
            <person name="Schneeberger K."/>
        </authorList>
    </citation>
    <scope>NUCLEOTIDE SEQUENCE [LARGE SCALE GENOMIC DNA]</scope>
    <source>
        <strain evidence="8">SolTubOtavaFocal</strain>
        <tissue evidence="8">Leaves</tissue>
    </source>
</reference>
<dbReference type="InterPro" id="IPR042197">
    <property type="entry name" value="Apaf_helical"/>
</dbReference>
<keyword evidence="5" id="KW-0067">ATP-binding</keyword>
<dbReference type="PRINTS" id="PR00364">
    <property type="entry name" value="DISEASERSIST"/>
</dbReference>
<feature type="domain" description="AAA+ ATPase" evidence="7">
    <location>
        <begin position="168"/>
        <end position="306"/>
    </location>
</feature>
<feature type="compositionally biased region" description="Acidic residues" evidence="6">
    <location>
        <begin position="860"/>
        <end position="881"/>
    </location>
</feature>
<dbReference type="Proteomes" id="UP000826656">
    <property type="component" value="Unassembled WGS sequence"/>
</dbReference>
<keyword evidence="4" id="KW-0611">Plant defense</keyword>
<comment type="similarity">
    <text evidence="1">Belongs to the disease resistance NB-LRR family.</text>
</comment>
<evidence type="ECO:0000256" key="2">
    <source>
        <dbReference type="ARBA" id="ARBA00022614"/>
    </source>
</evidence>
<evidence type="ECO:0000256" key="6">
    <source>
        <dbReference type="SAM" id="MobiDB-lite"/>
    </source>
</evidence>
<feature type="region of interest" description="Disordered" evidence="6">
    <location>
        <begin position="846"/>
        <end position="902"/>
    </location>
</feature>
<dbReference type="Gene3D" id="1.10.8.430">
    <property type="entry name" value="Helical domain of apoptotic protease-activating factors"/>
    <property type="match status" value="1"/>
</dbReference>
<dbReference type="InterPro" id="IPR050905">
    <property type="entry name" value="Plant_NBS-LRR"/>
</dbReference>
<evidence type="ECO:0000313" key="8">
    <source>
        <dbReference type="EMBL" id="KAH0780333.1"/>
    </source>
</evidence>
<evidence type="ECO:0000256" key="4">
    <source>
        <dbReference type="ARBA" id="ARBA00022821"/>
    </source>
</evidence>
<sequence length="902" mass="102552">MEFLSIFVERVTDCLIQPVSRGIGYLFYYKSNIRFMENESQKLEDIRIGVQQRAEADRRNLQVISPNVEAWFTSVDTTTADVAAVMRRGRIEVERYGWCPNLKSRYSLSRRAKKIALELIELRNEGDDYAVFSYPAVQIEVIPSNSAEEFDSRKMKEDEVIAALKDDGVTMIGICGMGGVGKTTLAEKIRQKAKQERLMDVVMVTVSQQPDLKKLQGEIAKGVGLTLEGDDMWSRGDRLRTRLMDQNSHNLIILDDVWEALHDLDKLGIPSGSNHKHRCKVILTTRYRNVCEAMEAQKIMEVGTLSEEEAWCLFKQKAGDIVDVPSIHDTAKEVAKECKGLPLAIITVAGALKGKDEPLWKDALKQLCDAETRNIPRVHTKVYKPLRLSYDYLESDEAKYLFLLCSLFKEDSDISTEKLLNYGMALRIFSKIKNIEEARDRMCNLVETLKDSFLLSQGSYKNHVKMHDVIRDVAINIASEGDHSFMVSLDVNSEEFPRIDFDKQQYSHISIVANKFDEPCSPIVCPKLKLLMLKLCFEEPFKLQDDFFDGMSKLNVLSLRGNRECESILPFPTSIQKLSSLRMLYLRRLKMDDISIIGKLVNLEILCIRDCELEEVPVEIGKLDNLIMFELQTERLKRISAGVLSKLVRLEELHMVAVEDCCYSTLRELESLSKLTALTLSKCSGDVIYSTNLRLPSRLTRYTLKEGDAYRVTRGDYGKIIDLKVSKTIPLGDWICRLLKECEFVRSMGRGSNNVLAELQLNELHNVKVLGLSDCDLVTHLLNICGRTHEIIKFPNLNELDLQSLECLTHFCSDNVEGIEFPLLWMMIFNRLPEFQNFWPTTNNSITDSNPLFNEKEQSEASDDNDEAEATNGDESETSDADESKATNGDASEATESRKGEP</sequence>
<evidence type="ECO:0000313" key="9">
    <source>
        <dbReference type="Proteomes" id="UP000826656"/>
    </source>
</evidence>
<dbReference type="Gene3D" id="3.40.50.300">
    <property type="entry name" value="P-loop containing nucleotide triphosphate hydrolases"/>
    <property type="match status" value="1"/>
</dbReference>
<evidence type="ECO:0000256" key="3">
    <source>
        <dbReference type="ARBA" id="ARBA00022737"/>
    </source>
</evidence>
<dbReference type="EMBL" id="JAIVGD010000002">
    <property type="protein sequence ID" value="KAH0780333.1"/>
    <property type="molecule type" value="Genomic_DNA"/>
</dbReference>
<evidence type="ECO:0000256" key="1">
    <source>
        <dbReference type="ARBA" id="ARBA00008894"/>
    </source>
</evidence>
<dbReference type="InterPro" id="IPR002182">
    <property type="entry name" value="NB-ARC"/>
</dbReference>
<gene>
    <name evidence="8" type="ORF">KY290_006760</name>
</gene>
<dbReference type="InterPro" id="IPR036388">
    <property type="entry name" value="WH-like_DNA-bd_sf"/>
</dbReference>
<name>A0ABQ7WI06_SOLTU</name>
<dbReference type="Gene3D" id="1.10.10.10">
    <property type="entry name" value="Winged helix-like DNA-binding domain superfamily/Winged helix DNA-binding domain"/>
    <property type="match status" value="1"/>
</dbReference>
<comment type="caution">
    <text evidence="8">The sequence shown here is derived from an EMBL/GenBank/DDBJ whole genome shotgun (WGS) entry which is preliminary data.</text>
</comment>
<dbReference type="InterPro" id="IPR027417">
    <property type="entry name" value="P-loop_NTPase"/>
</dbReference>
<evidence type="ECO:0000259" key="7">
    <source>
        <dbReference type="SMART" id="SM00382"/>
    </source>
</evidence>
<proteinExistence type="inferred from homology"/>
<evidence type="ECO:0000256" key="5">
    <source>
        <dbReference type="ARBA" id="ARBA00022840"/>
    </source>
</evidence>
<keyword evidence="3" id="KW-0677">Repeat</keyword>
<dbReference type="InterPro" id="IPR032675">
    <property type="entry name" value="LRR_dom_sf"/>
</dbReference>
<dbReference type="Pfam" id="PF23598">
    <property type="entry name" value="LRR_14"/>
    <property type="match status" value="1"/>
</dbReference>
<accession>A0ABQ7WI06</accession>
<keyword evidence="9" id="KW-1185">Reference proteome</keyword>
<keyword evidence="2" id="KW-0433">Leucine-rich repeat</keyword>
<dbReference type="Gene3D" id="3.80.10.10">
    <property type="entry name" value="Ribonuclease Inhibitor"/>
    <property type="match status" value="1"/>
</dbReference>
<dbReference type="SUPFAM" id="SSF52540">
    <property type="entry name" value="P-loop containing nucleoside triphosphate hydrolases"/>
    <property type="match status" value="1"/>
</dbReference>
<dbReference type="InterPro" id="IPR055414">
    <property type="entry name" value="LRR_R13L4/SHOC2-like"/>
</dbReference>
<dbReference type="SMART" id="SM00382">
    <property type="entry name" value="AAA"/>
    <property type="match status" value="1"/>
</dbReference>
<dbReference type="PANTHER" id="PTHR33463">
    <property type="entry name" value="NB-ARC DOMAIN-CONTAINING PROTEIN-RELATED"/>
    <property type="match status" value="1"/>
</dbReference>
<dbReference type="SUPFAM" id="SSF52058">
    <property type="entry name" value="L domain-like"/>
    <property type="match status" value="1"/>
</dbReference>
<organism evidence="8 9">
    <name type="scientific">Solanum tuberosum</name>
    <name type="common">Potato</name>
    <dbReference type="NCBI Taxonomy" id="4113"/>
    <lineage>
        <taxon>Eukaryota</taxon>
        <taxon>Viridiplantae</taxon>
        <taxon>Streptophyta</taxon>
        <taxon>Embryophyta</taxon>
        <taxon>Tracheophyta</taxon>
        <taxon>Spermatophyta</taxon>
        <taxon>Magnoliopsida</taxon>
        <taxon>eudicotyledons</taxon>
        <taxon>Gunneridae</taxon>
        <taxon>Pentapetalae</taxon>
        <taxon>asterids</taxon>
        <taxon>lamiids</taxon>
        <taxon>Solanales</taxon>
        <taxon>Solanaceae</taxon>
        <taxon>Solanoideae</taxon>
        <taxon>Solaneae</taxon>
        <taxon>Solanum</taxon>
    </lineage>
</organism>
<dbReference type="InterPro" id="IPR003593">
    <property type="entry name" value="AAA+_ATPase"/>
</dbReference>
<dbReference type="PANTHER" id="PTHR33463:SF198">
    <property type="entry name" value="RPP4C3"/>
    <property type="match status" value="1"/>
</dbReference>